<evidence type="ECO:0000313" key="2">
    <source>
        <dbReference type="Proteomes" id="UP000576368"/>
    </source>
</evidence>
<dbReference type="EMBL" id="JAATLI010000014">
    <property type="protein sequence ID" value="NJC20061.1"/>
    <property type="molecule type" value="Genomic_DNA"/>
</dbReference>
<organism evidence="1 2">
    <name type="scientific">Butyricimonas paravirosa</name>
    <dbReference type="NCBI Taxonomy" id="1472417"/>
    <lineage>
        <taxon>Bacteria</taxon>
        <taxon>Pseudomonadati</taxon>
        <taxon>Bacteroidota</taxon>
        <taxon>Bacteroidia</taxon>
        <taxon>Bacteroidales</taxon>
        <taxon>Odoribacteraceae</taxon>
        <taxon>Butyricimonas</taxon>
    </lineage>
</organism>
<evidence type="ECO:0000313" key="1">
    <source>
        <dbReference type="EMBL" id="NJC20061.1"/>
    </source>
</evidence>
<dbReference type="Proteomes" id="UP000576368">
    <property type="component" value="Unassembled WGS sequence"/>
</dbReference>
<proteinExistence type="predicted"/>
<protein>
    <submittedName>
        <fullName evidence="1">Uncharacterized protein</fullName>
    </submittedName>
</protein>
<accession>A0A7X5YFQ1</accession>
<name>A0A7X5YFQ1_9BACT</name>
<dbReference type="AlphaFoldDB" id="A0A7X5YFQ1"/>
<comment type="caution">
    <text evidence="1">The sequence shown here is derived from an EMBL/GenBank/DDBJ whole genome shotgun (WGS) entry which is preliminary data.</text>
</comment>
<gene>
    <name evidence="1" type="ORF">GGR15_003704</name>
</gene>
<reference evidence="1 2" key="1">
    <citation type="submission" date="2020-03" db="EMBL/GenBank/DDBJ databases">
        <title>Genomic Encyclopedia of Type Strains, Phase IV (KMG-IV): sequencing the most valuable type-strain genomes for metagenomic binning, comparative biology and taxonomic classification.</title>
        <authorList>
            <person name="Goeker M."/>
        </authorList>
    </citation>
    <scope>NUCLEOTIDE SEQUENCE [LARGE SCALE GENOMIC DNA]</scope>
    <source>
        <strain evidence="1 2">DSM 105722</strain>
    </source>
</reference>
<sequence length="34" mass="4057">MESFTPKLSFERLTANKIQENIRGCNMMKNRVLR</sequence>